<name>A0A1B2EFM5_9HYPH</name>
<dbReference type="RefSeq" id="WP_099509787.1">
    <property type="nucleotide sequence ID" value="NZ_CP016616.1"/>
</dbReference>
<dbReference type="AlphaFoldDB" id="A0A1B2EFM5"/>
<dbReference type="EMBL" id="CP016616">
    <property type="protein sequence ID" value="ANY78785.1"/>
    <property type="molecule type" value="Genomic_DNA"/>
</dbReference>
<protein>
    <recommendedName>
        <fullName evidence="2">DUF992 domain-containing protein</fullName>
    </recommendedName>
</protein>
<organism evidence="1">
    <name type="scientific">Microvirga ossetica</name>
    <dbReference type="NCBI Taxonomy" id="1882682"/>
    <lineage>
        <taxon>Bacteria</taxon>
        <taxon>Pseudomonadati</taxon>
        <taxon>Pseudomonadota</taxon>
        <taxon>Alphaproteobacteria</taxon>
        <taxon>Hyphomicrobiales</taxon>
        <taxon>Methylobacteriaceae</taxon>
        <taxon>Microvirga</taxon>
    </lineage>
</organism>
<reference evidence="1" key="1">
    <citation type="submission" date="2016-07" db="EMBL/GenBank/DDBJ databases">
        <title>Microvirga ossetica sp. nov. a new species of rhizobia isolated from root nodules of the legume species Vicia alpestris Steven originated from North Ossetia region in the Caucasus.</title>
        <authorList>
            <person name="Safronova V.I."/>
            <person name="Kuznetsova I.G."/>
            <person name="Sazanova A.L."/>
            <person name="Belimov A."/>
            <person name="Andronov E."/>
            <person name="Osledkin Y.S."/>
            <person name="Onishchuk O.P."/>
            <person name="Kurchak O.N."/>
            <person name="Shaposhnikov A.I."/>
            <person name="Willems A."/>
            <person name="Tikhonovich I.A."/>
        </authorList>
    </citation>
    <scope>NUCLEOTIDE SEQUENCE [LARGE SCALE GENOMIC DNA]</scope>
    <source>
        <strain evidence="1">V5/3M</strain>
    </source>
</reference>
<evidence type="ECO:0008006" key="2">
    <source>
        <dbReference type="Google" id="ProtNLM"/>
    </source>
</evidence>
<evidence type="ECO:0000313" key="1">
    <source>
        <dbReference type="EMBL" id="ANY78785.1"/>
    </source>
</evidence>
<dbReference type="InterPro" id="IPR009333">
    <property type="entry name" value="DUF992"/>
</dbReference>
<dbReference type="KEGG" id="moc:BB934_11570"/>
<dbReference type="OrthoDB" id="7362478at2"/>
<accession>A0A1B2EFM5</accession>
<dbReference type="Pfam" id="PF06186">
    <property type="entry name" value="DUF992"/>
    <property type="match status" value="1"/>
</dbReference>
<proteinExistence type="predicted"/>
<sequence>MALRHLVTTVPVLAVLAAASPADTRAAAQVGLLSCDLSAGIGLILMQRQSMTCTFRRTGGGPVERYTGTINEYGIELGGVARGHLVWAVAAETQGIPAGALAGTYAGVAADAAFGPGAGASVLIGGTGRAFSLQPVSVEGEVGVNIAAGVRTIELRPAS</sequence>
<gene>
    <name evidence="1" type="ORF">BB934_11570</name>
</gene>